<protein>
    <submittedName>
        <fullName evidence="3">DNTP triphosphohydrolase</fullName>
    </submittedName>
</protein>
<evidence type="ECO:0000313" key="3">
    <source>
        <dbReference type="EMBL" id="QGT77403.1"/>
    </source>
</evidence>
<dbReference type="InterPro" id="IPR050135">
    <property type="entry name" value="dGTPase-like"/>
</dbReference>
<dbReference type="InterPro" id="IPR023293">
    <property type="entry name" value="dGTP_triP_hydro_central_sf"/>
</dbReference>
<dbReference type="Gene3D" id="1.10.3410.10">
    <property type="entry name" value="putative deoxyguanosinetriphosphate triphosphohydrolase like domain"/>
    <property type="match status" value="1"/>
</dbReference>
<dbReference type="Pfam" id="PF01966">
    <property type="entry name" value="HD"/>
    <property type="match status" value="1"/>
</dbReference>
<dbReference type="GO" id="GO:0008832">
    <property type="term" value="F:dGTPase activity"/>
    <property type="evidence" value="ECO:0007669"/>
    <property type="project" value="TreeGrafter"/>
</dbReference>
<evidence type="ECO:0000256" key="1">
    <source>
        <dbReference type="ARBA" id="ARBA00022801"/>
    </source>
</evidence>
<keyword evidence="1 3" id="KW-0378">Hydrolase</keyword>
<evidence type="ECO:0000259" key="2">
    <source>
        <dbReference type="SMART" id="SM00471"/>
    </source>
</evidence>
<organism evidence="3 4">
    <name type="scientific">Guyparkeria halophila</name>
    <dbReference type="NCBI Taxonomy" id="47960"/>
    <lineage>
        <taxon>Bacteria</taxon>
        <taxon>Pseudomonadati</taxon>
        <taxon>Pseudomonadota</taxon>
        <taxon>Gammaproteobacteria</taxon>
        <taxon>Chromatiales</taxon>
        <taxon>Thioalkalibacteraceae</taxon>
        <taxon>Guyparkeria</taxon>
    </lineage>
</organism>
<gene>
    <name evidence="3" type="primary">dgt</name>
    <name evidence="3" type="ORF">GM160_00080</name>
</gene>
<dbReference type="Gene3D" id="1.10.3550.10">
    <property type="entry name" value="eoxyguanosinetriphosphate triphosphohydrolase domain-like"/>
    <property type="match status" value="1"/>
</dbReference>
<dbReference type="KEGG" id="ghl:GM160_00080"/>
<dbReference type="InterPro" id="IPR006261">
    <property type="entry name" value="dGTPase"/>
</dbReference>
<dbReference type="NCBIfam" id="TIGR01353">
    <property type="entry name" value="dGTP_triPase"/>
    <property type="match status" value="1"/>
</dbReference>
<dbReference type="SUPFAM" id="SSF109604">
    <property type="entry name" value="HD-domain/PDEase-like"/>
    <property type="match status" value="1"/>
</dbReference>
<dbReference type="PANTHER" id="PTHR11373">
    <property type="entry name" value="DEOXYNUCLEOSIDE TRIPHOSPHATE TRIPHOSPHOHYDROLASE"/>
    <property type="match status" value="1"/>
</dbReference>
<feature type="domain" description="HD/PDEase" evidence="2">
    <location>
        <begin position="69"/>
        <end position="264"/>
    </location>
</feature>
<dbReference type="AlphaFoldDB" id="A0A6I6D0J9"/>
<dbReference type="Proteomes" id="UP000427716">
    <property type="component" value="Chromosome"/>
</dbReference>
<dbReference type="RefSeq" id="WP_156227217.1">
    <property type="nucleotide sequence ID" value="NZ_CP046415.1"/>
</dbReference>
<dbReference type="InterPro" id="IPR027432">
    <property type="entry name" value="dGTP_triphosphohydrolase_C"/>
</dbReference>
<sequence>MRQDLDSHWRRWLNSDRRRPRSGQGNLLATVPAQTRTAIERDYDRVLFSTPVRRMADKTQVFPLDRSDSVRTRLTHSHEVANLARSVGIDLVFHHGVAAGLPEALRDVPALLATIGLAHDLGNPPFGHQGEDAIARWFEINRAEVLDAEPALSAAMKQDFLRFEGNAQTLRLLTKLQLINDDYGLNLTLASLAALVKYPAASDEIDRSRVTHKKHGYFQSERALMDEVWAGTGLAPGQRHPLTWIMEACDDIAYSVLDAEDAVKKGLLSFSDTIAFLRHEAPDDPVVTAVCDAAAAEHKAYRQERLSPDELNDISMQTFRIRAIGALMEAIGEVFIDSLPAMAEGGFEQELVNASRGGRLLAALKACNWQHAYRHKSVLRVELTGLRVIHGLMDAFWYAITRRDDPDDPASQRSTPLAGYLYQRISENYRRVFESPGNPMPIRYREAQLLTDMISGMTDSFAVSLFEEFREVGFRPTTQA</sequence>
<dbReference type="GO" id="GO:0006203">
    <property type="term" value="P:dGTP catabolic process"/>
    <property type="evidence" value="ECO:0007669"/>
    <property type="project" value="TreeGrafter"/>
</dbReference>
<reference evidence="3 4" key="1">
    <citation type="submission" date="2019-11" db="EMBL/GenBank/DDBJ databases">
        <authorList>
            <person name="Zhang J."/>
            <person name="Sun C."/>
        </authorList>
    </citation>
    <scope>NUCLEOTIDE SEQUENCE [LARGE SCALE GENOMIC DNA]</scope>
    <source>
        <strain evidence="4">sp2</strain>
    </source>
</reference>
<name>A0A6I6D0J9_9GAMM</name>
<accession>A0A6I6D0J9</accession>
<dbReference type="Gene3D" id="1.10.3210.10">
    <property type="entry name" value="Hypothetical protein af1432"/>
    <property type="match status" value="1"/>
</dbReference>
<evidence type="ECO:0000313" key="4">
    <source>
        <dbReference type="Proteomes" id="UP000427716"/>
    </source>
</evidence>
<proteinExistence type="predicted"/>
<dbReference type="InterPro" id="IPR006674">
    <property type="entry name" value="HD_domain"/>
</dbReference>
<dbReference type="SMART" id="SM00471">
    <property type="entry name" value="HDc"/>
    <property type="match status" value="1"/>
</dbReference>
<dbReference type="PANTHER" id="PTHR11373:SF32">
    <property type="entry name" value="DEOXYGUANOSINETRIPHOSPHATE TRIPHOSPHOHYDROLASE"/>
    <property type="match status" value="1"/>
</dbReference>
<keyword evidence="4" id="KW-1185">Reference proteome</keyword>
<dbReference type="EMBL" id="CP046415">
    <property type="protein sequence ID" value="QGT77403.1"/>
    <property type="molecule type" value="Genomic_DNA"/>
</dbReference>
<dbReference type="InterPro" id="IPR003607">
    <property type="entry name" value="HD/PDEase_dom"/>
</dbReference>